<dbReference type="AlphaFoldDB" id="A0A147KG53"/>
<dbReference type="GO" id="GO:0006950">
    <property type="term" value="P:response to stress"/>
    <property type="evidence" value="ECO:0007669"/>
    <property type="project" value="UniProtKB-ARBA"/>
</dbReference>
<dbReference type="SUPFAM" id="SSF48452">
    <property type="entry name" value="TPR-like"/>
    <property type="match status" value="1"/>
</dbReference>
<dbReference type="OrthoDB" id="5181746at2"/>
<dbReference type="PATRIC" id="fig|665004.4.peg.3821"/>
<organism evidence="2 3">
    <name type="scientific">Thermobifida cellulosilytica TB100</name>
    <dbReference type="NCBI Taxonomy" id="665004"/>
    <lineage>
        <taxon>Bacteria</taxon>
        <taxon>Bacillati</taxon>
        <taxon>Actinomycetota</taxon>
        <taxon>Actinomycetes</taxon>
        <taxon>Streptosporangiales</taxon>
        <taxon>Nocardiopsidaceae</taxon>
        <taxon>Thermobifida</taxon>
    </lineage>
</organism>
<dbReference type="Proteomes" id="UP000074382">
    <property type="component" value="Unassembled WGS sequence"/>
</dbReference>
<sequence length="311" mass="33483">MQPSEFSMHGAVDLGARKAALEREAKRKAEAASGTANPYAVDATEENFQRDVLERSLQAPVLLLLLASWSNESKQTEQALDKLAVEAGGQWLLAKVDAEVSPQLTQALRAQGIPSLYLVLGGQIQPLAAGPMNEEQVRGLLVQVFTALRQQGVLPEGFTGVGPAQPAEQEQEPKRDPVQAEAAEAVQRGDFAAAEAAYTTALEKDPGNADYTMGLAQVRLLARVRDLDVNKIRKAAADDPTDVAAQCAVADLDMYGGKVEDAFARLVATVRRTSDDDRDRARKHLLGLFEVLPSGDPRVSKARRSLTSALF</sequence>
<evidence type="ECO:0000313" key="2">
    <source>
        <dbReference type="EMBL" id="KUP96199.1"/>
    </source>
</evidence>
<dbReference type="STRING" id="665004.AC529_13515"/>
<dbReference type="RefSeq" id="WP_068758426.1">
    <property type="nucleotide sequence ID" value="NZ_KQ950186.1"/>
</dbReference>
<evidence type="ECO:0000313" key="3">
    <source>
        <dbReference type="Proteomes" id="UP000074382"/>
    </source>
</evidence>
<protein>
    <submittedName>
        <fullName evidence="2">Thioredoxin</fullName>
    </submittedName>
</protein>
<dbReference type="CDD" id="cd02956">
    <property type="entry name" value="ybbN"/>
    <property type="match status" value="1"/>
</dbReference>
<dbReference type="SUPFAM" id="SSF52833">
    <property type="entry name" value="Thioredoxin-like"/>
    <property type="match status" value="1"/>
</dbReference>
<dbReference type="InterPro" id="IPR011990">
    <property type="entry name" value="TPR-like_helical_dom_sf"/>
</dbReference>
<proteinExistence type="predicted"/>
<dbReference type="InterPro" id="IPR036249">
    <property type="entry name" value="Thioredoxin-like_sf"/>
</dbReference>
<evidence type="ECO:0000259" key="1">
    <source>
        <dbReference type="Pfam" id="PF00085"/>
    </source>
</evidence>
<dbReference type="Pfam" id="PF14561">
    <property type="entry name" value="TPR_20"/>
    <property type="match status" value="1"/>
</dbReference>
<dbReference type="InterPro" id="IPR013766">
    <property type="entry name" value="Thioredoxin_domain"/>
</dbReference>
<feature type="domain" description="Thioredoxin" evidence="1">
    <location>
        <begin position="42"/>
        <end position="136"/>
    </location>
</feature>
<accession>A0A147KG53</accession>
<dbReference type="Gene3D" id="3.40.30.10">
    <property type="entry name" value="Glutaredoxin"/>
    <property type="match status" value="1"/>
</dbReference>
<dbReference type="Pfam" id="PF00085">
    <property type="entry name" value="Thioredoxin"/>
    <property type="match status" value="1"/>
</dbReference>
<keyword evidence="3" id="KW-1185">Reference proteome</keyword>
<comment type="caution">
    <text evidence="2">The sequence shown here is derived from an EMBL/GenBank/DDBJ whole genome shotgun (WGS) entry which is preliminary data.</text>
</comment>
<dbReference type="EMBL" id="LGEM01000098">
    <property type="protein sequence ID" value="KUP96199.1"/>
    <property type="molecule type" value="Genomic_DNA"/>
</dbReference>
<gene>
    <name evidence="2" type="ORF">AC529_13515</name>
</gene>
<name>A0A147KG53_THECS</name>
<dbReference type="Gene3D" id="1.25.40.10">
    <property type="entry name" value="Tetratricopeptide repeat domain"/>
    <property type="match status" value="1"/>
</dbReference>
<reference evidence="3" key="1">
    <citation type="journal article" date="2017" name="Acta Aliment.">
        <title>Plant polysaccharide degrading enzyme system of Thermpbifida cellulosilytica TB100 revealed by de novo genome project data.</title>
        <authorList>
            <person name="Toth A."/>
            <person name="Baka E."/>
            <person name="Luzics S."/>
            <person name="Bata-Vidacs I."/>
            <person name="Nagy I."/>
            <person name="Balint B."/>
            <person name="Herceg R."/>
            <person name="Olasz F."/>
            <person name="Wilk T."/>
            <person name="Nagy T."/>
            <person name="Kriszt B."/>
            <person name="Nagy I."/>
            <person name="Kukolya J."/>
        </authorList>
    </citation>
    <scope>NUCLEOTIDE SEQUENCE [LARGE SCALE GENOMIC DNA]</scope>
    <source>
        <strain evidence="3">TB100</strain>
    </source>
</reference>